<dbReference type="InterPro" id="IPR018338">
    <property type="entry name" value="Carbonic_anhydrase_a-class_CS"/>
</dbReference>
<dbReference type="SUPFAM" id="SSF51069">
    <property type="entry name" value="Carbonic anhydrase"/>
    <property type="match status" value="1"/>
</dbReference>
<dbReference type="PANTHER" id="PTHR18952:SF265">
    <property type="entry name" value="CARBONIC ANHYDRASE"/>
    <property type="match status" value="1"/>
</dbReference>
<dbReference type="EC" id="4.2.1.1" evidence="3 8"/>
<dbReference type="OrthoDB" id="429145at2759"/>
<name>E9GSS6_DAPPU</name>
<dbReference type="PANTHER" id="PTHR18952">
    <property type="entry name" value="CARBONIC ANHYDRASE"/>
    <property type="match status" value="1"/>
</dbReference>
<dbReference type="InterPro" id="IPR036398">
    <property type="entry name" value="CA_dom_sf"/>
</dbReference>
<evidence type="ECO:0000256" key="6">
    <source>
        <dbReference type="ARBA" id="ARBA00023239"/>
    </source>
</evidence>
<evidence type="ECO:0000256" key="1">
    <source>
        <dbReference type="ARBA" id="ARBA00002904"/>
    </source>
</evidence>
<evidence type="ECO:0000256" key="3">
    <source>
        <dbReference type="ARBA" id="ARBA00012925"/>
    </source>
</evidence>
<dbReference type="InterPro" id="IPR001148">
    <property type="entry name" value="CA_dom"/>
</dbReference>
<dbReference type="eggNOG" id="KOG0382">
    <property type="taxonomic scope" value="Eukaryota"/>
</dbReference>
<dbReference type="PROSITE" id="PS51144">
    <property type="entry name" value="ALPHA_CA_2"/>
    <property type="match status" value="1"/>
</dbReference>
<gene>
    <name evidence="10" type="primary">CAA7Q</name>
    <name evidence="10" type="ORF">DAPPUDRAFT_442495</name>
</gene>
<accession>E9GSS6</accession>
<dbReference type="EMBL" id="GL732562">
    <property type="protein sequence ID" value="EFX77528.1"/>
    <property type="molecule type" value="Genomic_DNA"/>
</dbReference>
<dbReference type="GO" id="GO:0008270">
    <property type="term" value="F:zinc ion binding"/>
    <property type="evidence" value="ECO:0007669"/>
    <property type="project" value="UniProtKB-UniRule"/>
</dbReference>
<evidence type="ECO:0000313" key="11">
    <source>
        <dbReference type="Proteomes" id="UP000000305"/>
    </source>
</evidence>
<comment type="cofactor">
    <cofactor evidence="8">
        <name>Zn(2+)</name>
        <dbReference type="ChEBI" id="CHEBI:29105"/>
    </cofactor>
</comment>
<evidence type="ECO:0000256" key="5">
    <source>
        <dbReference type="ARBA" id="ARBA00022833"/>
    </source>
</evidence>
<dbReference type="Proteomes" id="UP000000305">
    <property type="component" value="Unassembled WGS sequence"/>
</dbReference>
<dbReference type="InParanoid" id="E9GSS6"/>
<comment type="catalytic activity">
    <reaction evidence="7 8">
        <text>hydrogencarbonate + H(+) = CO2 + H2O</text>
        <dbReference type="Rhea" id="RHEA:10748"/>
        <dbReference type="ChEBI" id="CHEBI:15377"/>
        <dbReference type="ChEBI" id="CHEBI:15378"/>
        <dbReference type="ChEBI" id="CHEBI:16526"/>
        <dbReference type="ChEBI" id="CHEBI:17544"/>
        <dbReference type="EC" id="4.2.1.1"/>
    </reaction>
</comment>
<organism evidence="10 11">
    <name type="scientific">Daphnia pulex</name>
    <name type="common">Water flea</name>
    <dbReference type="NCBI Taxonomy" id="6669"/>
    <lineage>
        <taxon>Eukaryota</taxon>
        <taxon>Metazoa</taxon>
        <taxon>Ecdysozoa</taxon>
        <taxon>Arthropoda</taxon>
        <taxon>Crustacea</taxon>
        <taxon>Branchiopoda</taxon>
        <taxon>Diplostraca</taxon>
        <taxon>Cladocera</taxon>
        <taxon>Anomopoda</taxon>
        <taxon>Daphniidae</taxon>
        <taxon>Daphnia</taxon>
    </lineage>
</organism>
<dbReference type="Gene3D" id="3.10.200.10">
    <property type="entry name" value="Alpha carbonic anhydrase"/>
    <property type="match status" value="1"/>
</dbReference>
<proteinExistence type="inferred from homology"/>
<protein>
    <recommendedName>
        <fullName evidence="3 8">Carbonic anhydrase</fullName>
        <ecNumber evidence="3 8">4.2.1.1</ecNumber>
    </recommendedName>
</protein>
<dbReference type="CDD" id="cd00326">
    <property type="entry name" value="alpha_CA"/>
    <property type="match status" value="1"/>
</dbReference>
<keyword evidence="5 8" id="KW-0862">Zinc</keyword>
<comment type="similarity">
    <text evidence="2 8">Belongs to the alpha-carbonic anhydrase family.</text>
</comment>
<dbReference type="SMART" id="SM01057">
    <property type="entry name" value="Carb_anhydrase"/>
    <property type="match status" value="1"/>
</dbReference>
<reference evidence="10 11" key="1">
    <citation type="journal article" date="2011" name="Science">
        <title>The ecoresponsive genome of Daphnia pulex.</title>
        <authorList>
            <person name="Colbourne J.K."/>
            <person name="Pfrender M.E."/>
            <person name="Gilbert D."/>
            <person name="Thomas W.K."/>
            <person name="Tucker A."/>
            <person name="Oakley T.H."/>
            <person name="Tokishita S."/>
            <person name="Aerts A."/>
            <person name="Arnold G.J."/>
            <person name="Basu M.K."/>
            <person name="Bauer D.J."/>
            <person name="Caceres C.E."/>
            <person name="Carmel L."/>
            <person name="Casola C."/>
            <person name="Choi J.H."/>
            <person name="Detter J.C."/>
            <person name="Dong Q."/>
            <person name="Dusheyko S."/>
            <person name="Eads B.D."/>
            <person name="Frohlich T."/>
            <person name="Geiler-Samerotte K.A."/>
            <person name="Gerlach D."/>
            <person name="Hatcher P."/>
            <person name="Jogdeo S."/>
            <person name="Krijgsveld J."/>
            <person name="Kriventseva E.V."/>
            <person name="Kultz D."/>
            <person name="Laforsch C."/>
            <person name="Lindquist E."/>
            <person name="Lopez J."/>
            <person name="Manak J.R."/>
            <person name="Muller J."/>
            <person name="Pangilinan J."/>
            <person name="Patwardhan R.P."/>
            <person name="Pitluck S."/>
            <person name="Pritham E.J."/>
            <person name="Rechtsteiner A."/>
            <person name="Rho M."/>
            <person name="Rogozin I.B."/>
            <person name="Sakarya O."/>
            <person name="Salamov A."/>
            <person name="Schaack S."/>
            <person name="Shapiro H."/>
            <person name="Shiga Y."/>
            <person name="Skalitzky C."/>
            <person name="Smith Z."/>
            <person name="Souvorov A."/>
            <person name="Sung W."/>
            <person name="Tang Z."/>
            <person name="Tsuchiya D."/>
            <person name="Tu H."/>
            <person name="Vos H."/>
            <person name="Wang M."/>
            <person name="Wolf Y.I."/>
            <person name="Yamagata H."/>
            <person name="Yamada T."/>
            <person name="Ye Y."/>
            <person name="Shaw J.R."/>
            <person name="Andrews J."/>
            <person name="Crease T.J."/>
            <person name="Tang H."/>
            <person name="Lucas S.M."/>
            <person name="Robertson H.M."/>
            <person name="Bork P."/>
            <person name="Koonin E.V."/>
            <person name="Zdobnov E.M."/>
            <person name="Grigoriev I.V."/>
            <person name="Lynch M."/>
            <person name="Boore J.L."/>
        </authorList>
    </citation>
    <scope>NUCLEOTIDE SEQUENCE [LARGE SCALE GENOMIC DNA]</scope>
</reference>
<dbReference type="GO" id="GO:0004089">
    <property type="term" value="F:carbonate dehydratase activity"/>
    <property type="evidence" value="ECO:0000318"/>
    <property type="project" value="GO_Central"/>
</dbReference>
<keyword evidence="6 8" id="KW-0456">Lyase</keyword>
<dbReference type="PROSITE" id="PS00162">
    <property type="entry name" value="ALPHA_CA_1"/>
    <property type="match status" value="1"/>
</dbReference>
<dbReference type="GO" id="GO:0005886">
    <property type="term" value="C:plasma membrane"/>
    <property type="evidence" value="ECO:0000318"/>
    <property type="project" value="GO_Central"/>
</dbReference>
<dbReference type="STRING" id="6669.E9GSS6"/>
<evidence type="ECO:0000259" key="9">
    <source>
        <dbReference type="PROSITE" id="PS51144"/>
    </source>
</evidence>
<evidence type="ECO:0000256" key="8">
    <source>
        <dbReference type="RuleBase" id="RU367011"/>
    </source>
</evidence>
<keyword evidence="11" id="KW-1185">Reference proteome</keyword>
<evidence type="ECO:0000256" key="4">
    <source>
        <dbReference type="ARBA" id="ARBA00022723"/>
    </source>
</evidence>
<evidence type="ECO:0000256" key="7">
    <source>
        <dbReference type="ARBA" id="ARBA00048348"/>
    </source>
</evidence>
<keyword evidence="4 8" id="KW-0479">Metal-binding</keyword>
<dbReference type="KEGG" id="dpx:DAPPUDRAFT_442495"/>
<sequence>MVEKCSLTCQVYMLSVNFFRIWRPLIASFLSWNEQRSHCGGQHQSPINIESNKGFLANYPEFIFHQYDRVFPEILKNDGHTVELKIEEQGEELPFITGGGLGDRYNFVQLHFRWGESVRGSEHIINGKQYPAEMHIVHYNSKYGNFNDALTQADGLSVLGVLIELQPWDNIAFRHLEQFDNIVNPSTTNTDALQFSVPLSELLPDNTSSFFRYNGQLTTGNCNEDVTWTIFDTPFAISERQLAKFRLLLIDDNGNRLRQKVRPTQLLHERVVMYPLPRYCPLLPRYDRFIRTEFQSNKSICLYSQRFQMYFNQIKQSCKSVDCTVLTPIRLSAPQLLFL</sequence>
<dbReference type="HOGENOM" id="CLU_039326_2_0_1"/>
<evidence type="ECO:0000313" key="10">
    <source>
        <dbReference type="EMBL" id="EFX77528.1"/>
    </source>
</evidence>
<feature type="domain" description="Alpha-carbonic anhydrase" evidence="9">
    <location>
        <begin position="20"/>
        <end position="276"/>
    </location>
</feature>
<evidence type="ECO:0000256" key="2">
    <source>
        <dbReference type="ARBA" id="ARBA00010718"/>
    </source>
</evidence>
<comment type="function">
    <text evidence="1 8">Reversible hydration of carbon dioxide.</text>
</comment>
<dbReference type="Pfam" id="PF00194">
    <property type="entry name" value="Carb_anhydrase"/>
    <property type="match status" value="1"/>
</dbReference>
<dbReference type="InterPro" id="IPR023561">
    <property type="entry name" value="Carbonic_anhydrase_a-class"/>
</dbReference>
<dbReference type="AlphaFoldDB" id="E9GSS6"/>
<dbReference type="FunCoup" id="E9GSS6">
    <property type="interactions" value="67"/>
</dbReference>